<dbReference type="Pfam" id="PF25033">
    <property type="entry name" value="VPS13_M"/>
    <property type="match status" value="1"/>
</dbReference>
<feature type="region of interest" description="Disordered" evidence="4">
    <location>
        <begin position="971"/>
        <end position="1036"/>
    </location>
</feature>
<feature type="domain" description="VPS13-like middle region" evidence="6">
    <location>
        <begin position="1059"/>
        <end position="1859"/>
    </location>
</feature>
<evidence type="ECO:0000259" key="8">
    <source>
        <dbReference type="Pfam" id="PF25037"/>
    </source>
</evidence>
<dbReference type="InterPro" id="IPR026854">
    <property type="entry name" value="VPS13_N"/>
</dbReference>
<keyword evidence="2" id="KW-0813">Transport</keyword>
<evidence type="ECO:0000256" key="4">
    <source>
        <dbReference type="SAM" id="MobiDB-lite"/>
    </source>
</evidence>
<feature type="domain" description="Chorein N-terminal" evidence="5">
    <location>
        <begin position="2"/>
        <end position="831"/>
    </location>
</feature>
<dbReference type="Pfam" id="PF12624">
    <property type="entry name" value="VPS13_N"/>
    <property type="match status" value="1"/>
</dbReference>
<feature type="domain" description="Vacuolar protein sorting-associated protein 13 VPS13 adaptor binding" evidence="7">
    <location>
        <begin position="1953"/>
        <end position="2471"/>
    </location>
</feature>
<evidence type="ECO:0000256" key="3">
    <source>
        <dbReference type="ARBA" id="ARBA00023055"/>
    </source>
</evidence>
<name>A0AAF3ESP2_9BILA</name>
<feature type="region of interest" description="Disordered" evidence="4">
    <location>
        <begin position="1533"/>
        <end position="1552"/>
    </location>
</feature>
<dbReference type="PANTHER" id="PTHR16166:SF93">
    <property type="entry name" value="INTERMEMBRANE LIPID TRANSFER PROTEIN VPS13"/>
    <property type="match status" value="1"/>
</dbReference>
<evidence type="ECO:0000313" key="9">
    <source>
        <dbReference type="Proteomes" id="UP000887575"/>
    </source>
</evidence>
<dbReference type="GO" id="GO:0006869">
    <property type="term" value="P:lipid transport"/>
    <property type="evidence" value="ECO:0007669"/>
    <property type="project" value="UniProtKB-KW"/>
</dbReference>
<keyword evidence="9" id="KW-1185">Reference proteome</keyword>
<sequence>MVFESLVADLLNRFLGDFVENLDSSQLNVGIWGGDVRLEDLEVKETALDDFDLPIKLKFGYLSSLVLKIPWKNLYTEPVIADIDGLHLIIVPNKGVVFNEDKAKKNATEVKQKTLARLEEARKNRRKPQDPVQDTFTEKMITQIIKNLQVSIKNIHVRFEDKWTNRHRPFCAGVTLENLVFQTTDENWLPTIRKETVKIIHKLISLENLAVYWNSSAELLSDLEDRDEIKDKMLATITTKSKRPDGYKYILEPIKMEAKLQLNQKPETDGSGWTIPKIDLSVDMEALALKIGKFQYQDILLFLEAQERFTLAGQYLKYRPKKINEYRGHYRQWWHFAYTCILEEKVRRRRRNWNWERMKRHRHLVRDYRDAWVKHQTEKSLPGSVVELIKKAEDTLDVFNVNVARQQAEMEIDRKGLTRVEDQPQGIMGWAKTWWSSGSKDDQKKKQDKDIVTQFEEAMTPEEKSKLFEAIDYQENIPPTNYPKEYVENKMTFRLGEVAIAIDGAIMMKLHELNAFIQQRPSAGAINIKSGIKELRMDGGDAEMLRVRDPSKPWLDLEIDTNPLHGKYDQKVRLNIAPVSLKYHAPAVNTAIEVFKPPESVRLTQLTAAAMSRYEDVKTRSMTGLAHAVEFRKKLVLDISINPATLMISEGGIYAPEKPTIVADLGVLSITTVESNVVDSAGQDRMKQLREQAYDKFRVKLSNVVIAFAETMEKATMSLPLKESPLHILKPTGLDIQLHKSSIDDLSLPRIRIVGDLPNVVVVISDQRLLMLMRLLNSIPKPKPEETPEILEELPLIKNEVKIKDRAKMKTIMEADEVETSDVAQQKGKEEAKNEQQVQVELDLKLETIGVTIYKGEDVLMDVRLQRFVCQLQMRTFDLIVKAELGSISVAMPKFRPLDDRNPHLFLVNSFEEEGALMEVKFVQANPESPYFATEYNKTEMAVVFKFSRLNLGLHQQAFLEVKKFGEALQEEMEKEKPEETQKDGVAEEETLEATGRKLSRKISSSMESLAQLTREAQQEAAQRKRARRKKKETPDPHIIKMKIDASIGQLAILMGTEKEIDTFMAIEKVNSEVRMMDKTMEVKATLQAIKIQDMTKGALYRDLMAVHGNEDMLRFEFTQYQRTDVEKKAMSPTDIDMKVKLRLAQMRFVFLQLWVNRMQMFVAPFGAETAKVQAHAQAVAAEKSHEALEAAKQMLEQSPPRIELDVELLAPLILVPRLSTSTHVLVVDLGNLVVQNRILGDHQLKKAVLDSMNIKLTDVYFGIGHMDDAAENLVSKCEILKPITFSLDVHRNLTFSIVKDIPEIAVNAHLTAINCSLSHDDYVTMMQTLSGNLNEGKELVEENVAPVVAPAVTLEKKEERMAGGVDEKTQAKTKSDDSDALKIKTYKRIIFKFVLDNIAVELFTGLTMSSVRDLSNALASMRIEGLKLSGHIKEDNELEVAMSLDTFKMSDERKGKTKIPQLLDKKSTSKEERFLDLSFKQTASQDKNVRLEMSAFFLCMCPEFLGCLAAFFNVPQTQEELERESRITAIKASSHPQAEKTVQEQQPPTPGAITMDCDLKGVEVIIVENSMDPDNTQALILSFNAKLKAEPRQYEQVMHGGVEAFRVFSSYYAPHKRKDVTYEVLKSVDIGIAARINNETKATDVMLKMTALELKMAPSVIRLLAAANAEFARSNQADQNAVNVTPRRKAYPGYWSKRAIEEHKFWFFNVPEMAQEIGEDYDEDEERRETHLPPTLVENCIVEIPRLSFTLEAGNEAIPLPLIFFDMQVKADAHNWSSALKANAELSVQMSYYNEGCSVWEPVIEPVEDLEKPNEWERWSLRVSAEGRNKLDKDDNRAGMNVKVEADKMLNLTVTKSFIQLLTRLGEVFASAAKQTSPPISRQLPGLSNFLIYNDTGMTIRVANSTTLKASDNGASVDATHGAYVDLDAISSQAEDKKKRENAENFLSIIQEEIKADLRLEILDTIREVVVGRADKWMLPLPKQSDGGKQWKILVDVAIENSRRVITLRSHVQIANNLDIDMEIYSRRDNSLDLAAVVPSNGVVNLPTPLLFTPTGELFFKPVGDKTEVSFEAVSWHDFEHQKRAPIRCNLSEDDKQGYFFETVVEQENVHLPSHGDISSDMQCMDACFKLSLYPPLVFHNNLPFPVHIEKPLSLELPPGNDAILNTIAGQTLRLRTKYLDEDYILDMRIEEKHEDLQVVALNTESGSAELLLGLHWSMEYGGLKAYLYAPFWLVNNTSLTLQHMESTGGFMASTSKCIPCRTKRNSRGNEPFALTHAPGQNPIILPFPSKNIEAKKKAKVQIAGSSTWSEEFPLETVGNTARVICKGSSRDYELSVSIQLCQSGLTNIVSFAPFYLVSNCGKFDLEIREDSFSEWVKILAETCVGVWPSQRSQRKHYCARFVGSDEESLLFPITENIETLAQINDDSAGIDVACRVGESSVTVHLTPFTPGSAPVHVINHLKIPIHYGQKGHSKSILGPKEHIFFTWSDLTRDRIMEYQIGDFKSETTLEQNEFGEAQPRKDLRKFIYHASFLNGRQRTLLFTADAHISRVAFGDHLFETPEFSFELLLQGIGLSVVDNEKGMEVVFVGISSSDILWEEEVRSSSIFRSKRIERYKPLPVKYMQRLEDKYQLYLQTKQADWEDLEKYEFNLKHMLLRRKKNGREFKLRRTFERGLWGHYTTTALRKRLHFKLNHLQVDNQMDACVFPCVLSIVPPPKSVIQDNAPKPFIEISFVERLSEFSTIPEVEYCKVLVQEFAVRVDQGLINAGMALSPNAAAKKPYGKTMFDEDLESTKVNLSEMADAWKSQKPKSYYNDFHISPLMIHLSFSQGGTTAEQANAPAPIQSEFVKVLLKSVGVTLTELQDVVFKLAYFERKAVFYNMDQLNAEIVSHYTMQGIKQLYVLVFGLDIIGNPFGLVRDLSTGVEDLFYQPYQGLIQGPEEFVSGVAIGVQSMFGHAVGGAAGAVGRITGTVGKGVAALTFDQEYQRKRQEDLNRRPQSFAEGMARGFKGLGMGVVDGVKGVVTKPIEGAKQDGFGGFIKGTGKGLVGLAARPISGVVDFASSSMDAVRSVAGTHKDTGAIRPPRYIKPDHIVRPYSPNLAMGFRIFKDTDRGAFTETDYYICYAPISERVALLVTNRQMIIAKRTDVMGTWTADWTAEFAKIHPPQYVAEGVKIRLLEKKRGFLGIGGSEGKIITFQDAQVRRGLEGIQQAIMKAYENATRK</sequence>
<feature type="domain" description="Intermembrane lipid transfer protein VPS13-like C-terminal" evidence="8">
    <location>
        <begin position="3083"/>
        <end position="3201"/>
    </location>
</feature>
<evidence type="ECO:0008006" key="11">
    <source>
        <dbReference type="Google" id="ProtNLM"/>
    </source>
</evidence>
<evidence type="ECO:0000259" key="5">
    <source>
        <dbReference type="Pfam" id="PF12624"/>
    </source>
</evidence>
<protein>
    <recommendedName>
        <fullName evidence="11">Vacuolar protein sorting-associated protein 13A</fullName>
    </recommendedName>
</protein>
<accession>A0AAF3ESP2</accession>
<reference evidence="10" key="1">
    <citation type="submission" date="2024-02" db="UniProtKB">
        <authorList>
            <consortium name="WormBaseParasite"/>
        </authorList>
    </citation>
    <scope>IDENTIFICATION</scope>
</reference>
<dbReference type="InterPro" id="IPR056748">
    <property type="entry name" value="VPS13-like_C"/>
</dbReference>
<dbReference type="PANTHER" id="PTHR16166">
    <property type="entry name" value="VACUOLAR PROTEIN SORTING-ASSOCIATED PROTEIN VPS13"/>
    <property type="match status" value="1"/>
</dbReference>
<feature type="compositionally biased region" description="Polar residues" evidence="4">
    <location>
        <begin position="1002"/>
        <end position="1012"/>
    </location>
</feature>
<dbReference type="InterPro" id="IPR026847">
    <property type="entry name" value="VPS13"/>
</dbReference>
<keyword evidence="3" id="KW-0445">Lipid transport</keyword>
<dbReference type="InterPro" id="IPR056747">
    <property type="entry name" value="VPS13-like_M"/>
</dbReference>
<comment type="similarity">
    <text evidence="1">Belongs to the VPS13 family.</text>
</comment>
<dbReference type="GO" id="GO:0006623">
    <property type="term" value="P:protein targeting to vacuole"/>
    <property type="evidence" value="ECO:0007669"/>
    <property type="project" value="TreeGrafter"/>
</dbReference>
<dbReference type="Pfam" id="PF25036">
    <property type="entry name" value="VPS13_VAB"/>
    <property type="match status" value="1"/>
</dbReference>
<feature type="compositionally biased region" description="Basic and acidic residues" evidence="4">
    <location>
        <begin position="971"/>
        <end position="986"/>
    </location>
</feature>
<dbReference type="GO" id="GO:0045053">
    <property type="term" value="P:protein retention in Golgi apparatus"/>
    <property type="evidence" value="ECO:0007669"/>
    <property type="project" value="TreeGrafter"/>
</dbReference>
<evidence type="ECO:0000256" key="2">
    <source>
        <dbReference type="ARBA" id="ARBA00022448"/>
    </source>
</evidence>
<evidence type="ECO:0000259" key="7">
    <source>
        <dbReference type="Pfam" id="PF25036"/>
    </source>
</evidence>
<evidence type="ECO:0000313" key="10">
    <source>
        <dbReference type="WBParaSite" id="MBELARI_LOCUS17166"/>
    </source>
</evidence>
<dbReference type="Proteomes" id="UP000887575">
    <property type="component" value="Unassembled WGS sequence"/>
</dbReference>
<dbReference type="InterPro" id="IPR009543">
    <property type="entry name" value="VPS13_VAB"/>
</dbReference>
<evidence type="ECO:0000256" key="1">
    <source>
        <dbReference type="ARBA" id="ARBA00006545"/>
    </source>
</evidence>
<organism evidence="9 10">
    <name type="scientific">Mesorhabditis belari</name>
    <dbReference type="NCBI Taxonomy" id="2138241"/>
    <lineage>
        <taxon>Eukaryota</taxon>
        <taxon>Metazoa</taxon>
        <taxon>Ecdysozoa</taxon>
        <taxon>Nematoda</taxon>
        <taxon>Chromadorea</taxon>
        <taxon>Rhabditida</taxon>
        <taxon>Rhabditina</taxon>
        <taxon>Rhabditomorpha</taxon>
        <taxon>Rhabditoidea</taxon>
        <taxon>Rhabditidae</taxon>
        <taxon>Mesorhabditinae</taxon>
        <taxon>Mesorhabditis</taxon>
    </lineage>
</organism>
<evidence type="ECO:0000259" key="6">
    <source>
        <dbReference type="Pfam" id="PF25033"/>
    </source>
</evidence>
<dbReference type="WBParaSite" id="MBELARI_LOCUS17166">
    <property type="protein sequence ID" value="MBELARI_LOCUS17166"/>
    <property type="gene ID" value="MBELARI_LOCUS17166"/>
</dbReference>
<dbReference type="Pfam" id="PF25037">
    <property type="entry name" value="VPS13_C"/>
    <property type="match status" value="1"/>
</dbReference>
<proteinExistence type="inferred from homology"/>